<proteinExistence type="predicted"/>
<comment type="caution">
    <text evidence="1">The sequence shown here is derived from an EMBL/GenBank/DDBJ whole genome shotgun (WGS) entry which is preliminary data.</text>
</comment>
<organism evidence="1 2">
    <name type="scientific">Yersinia mollaretii (strain ATCC 43969 / DSM 18520 / CIP 103324 / CNY 7263 / WAIP 204)</name>
    <dbReference type="NCBI Taxonomy" id="349967"/>
    <lineage>
        <taxon>Bacteria</taxon>
        <taxon>Pseudomonadati</taxon>
        <taxon>Pseudomonadota</taxon>
        <taxon>Gammaproteobacteria</taxon>
        <taxon>Enterobacterales</taxon>
        <taxon>Yersiniaceae</taxon>
        <taxon>Yersinia</taxon>
    </lineage>
</organism>
<evidence type="ECO:0000313" key="1">
    <source>
        <dbReference type="EMBL" id="EEQ11051.1"/>
    </source>
</evidence>
<name>A0ABM9YB55_YERMW</name>
<dbReference type="EMBL" id="AALD02000012">
    <property type="protein sequence ID" value="EEQ11051.1"/>
    <property type="molecule type" value="Genomic_DNA"/>
</dbReference>
<sequence length="52" mass="5694">MATLFELGKVEVVRVKKSSPGGDYTHLSMGRGRILVNQSQFRLILGSGVRFG</sequence>
<dbReference type="Proteomes" id="UP000003027">
    <property type="component" value="Unassembled WGS sequence"/>
</dbReference>
<evidence type="ECO:0000313" key="2">
    <source>
        <dbReference type="Proteomes" id="UP000003027"/>
    </source>
</evidence>
<gene>
    <name evidence="1" type="ORF">ymoll0001_33910</name>
</gene>
<keyword evidence="2" id="KW-1185">Reference proteome</keyword>
<protein>
    <submittedName>
        <fullName evidence="1">Uncharacterized protein</fullName>
    </submittedName>
</protein>
<accession>A0ABM9YB55</accession>
<reference evidence="1" key="1">
    <citation type="submission" date="2008-12" db="EMBL/GenBank/DDBJ databases">
        <title>Annotation of the Yersinia mollaretii ATCC 43969 genome.</title>
        <authorList>
            <person name="Read T.D."/>
            <person name="Akmal A."/>
            <person name="Bishop-Lilly K."/>
            <person name="Chen P.E."/>
            <person name="Cook C."/>
            <person name="Kiley M.P."/>
            <person name="Lentz S."/>
            <person name="Mateczun A."/>
            <person name="Nagarajan N."/>
            <person name="Nolan N."/>
            <person name="Osborne B.I."/>
            <person name="Pop M."/>
            <person name="Sozhamannan S."/>
            <person name="Stewart A.C."/>
            <person name="Sulakvelidze A."/>
            <person name="Thomason B."/>
            <person name="Willner K."/>
            <person name="Zwick M.E."/>
        </authorList>
    </citation>
    <scope>NUCLEOTIDE SEQUENCE [LARGE SCALE GENOMIC DNA]</scope>
    <source>
        <strain evidence="1">ATCC 43969</strain>
    </source>
</reference>